<evidence type="ECO:0008006" key="9">
    <source>
        <dbReference type="Google" id="ProtNLM"/>
    </source>
</evidence>
<dbReference type="Proteomes" id="UP000816034">
    <property type="component" value="Unassembled WGS sequence"/>
</dbReference>
<feature type="transmembrane region" description="Helical" evidence="6">
    <location>
        <begin position="152"/>
        <end position="172"/>
    </location>
</feature>
<dbReference type="AlphaFoldDB" id="A0AA88H477"/>
<feature type="transmembrane region" description="Helical" evidence="6">
    <location>
        <begin position="120"/>
        <end position="140"/>
    </location>
</feature>
<sequence>MLNPNDSEDVRPLSSSIFSPSKMSMRKPKAKISTLLRPGTAPSSFYHQILHQPGAENGDAMRNRGTFLAPQDENLIEINSDLPLAMLIYFHTFYSMTWLIVTVVLHIFKQKNYSITSTNTIIFSVVIVVWTVIEFPRLLIGYSGNLKEKVPRVFAFMILSTIQPLLYIYFFIYQPKVIPLDYIICAIQVIFYALEYIFGIIAMRNFTRVSGIRYKLYFNKDGTLAMDDSGEEDEENNKNHVEPFTTTTGDELTTFASDNNTIIEHDS</sequence>
<organism evidence="7 8">
    <name type="scientific">Naegleria lovaniensis</name>
    <name type="common">Amoeba</name>
    <dbReference type="NCBI Taxonomy" id="51637"/>
    <lineage>
        <taxon>Eukaryota</taxon>
        <taxon>Discoba</taxon>
        <taxon>Heterolobosea</taxon>
        <taxon>Tetramitia</taxon>
        <taxon>Eutetramitia</taxon>
        <taxon>Vahlkampfiidae</taxon>
        <taxon>Naegleria</taxon>
    </lineage>
</organism>
<evidence type="ECO:0000256" key="5">
    <source>
        <dbReference type="SAM" id="MobiDB-lite"/>
    </source>
</evidence>
<keyword evidence="2 6" id="KW-0812">Transmembrane</keyword>
<gene>
    <name evidence="7" type="ORF">C9374_003962</name>
</gene>
<evidence type="ECO:0000256" key="6">
    <source>
        <dbReference type="SAM" id="Phobius"/>
    </source>
</evidence>
<dbReference type="GO" id="GO:1905515">
    <property type="term" value="P:non-motile cilium assembly"/>
    <property type="evidence" value="ECO:0007669"/>
    <property type="project" value="TreeGrafter"/>
</dbReference>
<dbReference type="EMBL" id="PYSW02000001">
    <property type="protein sequence ID" value="KAG2394198.1"/>
    <property type="molecule type" value="Genomic_DNA"/>
</dbReference>
<dbReference type="PANTHER" id="PTHR13531:SF6">
    <property type="entry name" value="TMEM (HUMAN TRANSMEMBRANE PROTEIN) HOMOLOG"/>
    <property type="match status" value="1"/>
</dbReference>
<evidence type="ECO:0000256" key="4">
    <source>
        <dbReference type="ARBA" id="ARBA00023136"/>
    </source>
</evidence>
<proteinExistence type="predicted"/>
<dbReference type="Pfam" id="PF09799">
    <property type="entry name" value="Transmemb_17"/>
    <property type="match status" value="1"/>
</dbReference>
<feature type="compositionally biased region" description="Low complexity" evidence="5">
    <location>
        <begin position="14"/>
        <end position="23"/>
    </location>
</feature>
<keyword evidence="3 6" id="KW-1133">Transmembrane helix</keyword>
<feature type="transmembrane region" description="Helical" evidence="6">
    <location>
        <begin position="87"/>
        <end position="108"/>
    </location>
</feature>
<dbReference type="PANTHER" id="PTHR13531">
    <property type="entry name" value="GEO07735P1-RELATED-RELATED"/>
    <property type="match status" value="1"/>
</dbReference>
<comment type="subcellular location">
    <subcellularLocation>
        <location evidence="1">Membrane</location>
        <topology evidence="1">Multi-pass membrane protein</topology>
    </subcellularLocation>
</comment>
<evidence type="ECO:0000256" key="3">
    <source>
        <dbReference type="ARBA" id="ARBA00022989"/>
    </source>
</evidence>
<feature type="transmembrane region" description="Helical" evidence="6">
    <location>
        <begin position="178"/>
        <end position="203"/>
    </location>
</feature>
<protein>
    <recommendedName>
        <fullName evidence="9">Transmembrane protein</fullName>
    </recommendedName>
</protein>
<keyword evidence="4 6" id="KW-0472">Membrane</keyword>
<evidence type="ECO:0000313" key="7">
    <source>
        <dbReference type="EMBL" id="KAG2394198.1"/>
    </source>
</evidence>
<comment type="caution">
    <text evidence="7">The sequence shown here is derived from an EMBL/GenBank/DDBJ whole genome shotgun (WGS) entry which is preliminary data.</text>
</comment>
<evidence type="ECO:0000313" key="8">
    <source>
        <dbReference type="Proteomes" id="UP000816034"/>
    </source>
</evidence>
<evidence type="ECO:0000256" key="1">
    <source>
        <dbReference type="ARBA" id="ARBA00004141"/>
    </source>
</evidence>
<dbReference type="GeneID" id="68096417"/>
<dbReference type="GO" id="GO:0035869">
    <property type="term" value="C:ciliary transition zone"/>
    <property type="evidence" value="ECO:0007669"/>
    <property type="project" value="TreeGrafter"/>
</dbReference>
<dbReference type="GO" id="GO:0016020">
    <property type="term" value="C:membrane"/>
    <property type="evidence" value="ECO:0007669"/>
    <property type="project" value="UniProtKB-SubCell"/>
</dbReference>
<reference evidence="7 8" key="1">
    <citation type="journal article" date="2018" name="BMC Genomics">
        <title>The genome of Naegleria lovaniensis, the basis for a comparative approach to unravel pathogenicity factors of the human pathogenic amoeba N. fowleri.</title>
        <authorList>
            <person name="Liechti N."/>
            <person name="Schurch N."/>
            <person name="Bruggmann R."/>
            <person name="Wittwer M."/>
        </authorList>
    </citation>
    <scope>NUCLEOTIDE SEQUENCE [LARGE SCALE GENOMIC DNA]</scope>
    <source>
        <strain evidence="7 8">ATCC 30569</strain>
    </source>
</reference>
<feature type="region of interest" description="Disordered" evidence="5">
    <location>
        <begin position="1"/>
        <end position="25"/>
    </location>
</feature>
<accession>A0AA88H477</accession>
<evidence type="ECO:0000256" key="2">
    <source>
        <dbReference type="ARBA" id="ARBA00022692"/>
    </source>
</evidence>
<keyword evidence="8" id="KW-1185">Reference proteome</keyword>
<name>A0AA88H477_NAELO</name>
<dbReference type="InterPro" id="IPR019184">
    <property type="entry name" value="Uncharacterised_TM-17"/>
</dbReference>
<dbReference type="RefSeq" id="XP_044556092.1">
    <property type="nucleotide sequence ID" value="XM_044693548.1"/>
</dbReference>